<proteinExistence type="predicted"/>
<dbReference type="AlphaFoldDB" id="A0A1M5QCJ0"/>
<dbReference type="Proteomes" id="UP000184000">
    <property type="component" value="Unassembled WGS sequence"/>
</dbReference>
<gene>
    <name evidence="1" type="ORF">SAMN02744645_2524</name>
</gene>
<reference evidence="1 2" key="1">
    <citation type="submission" date="2016-11" db="EMBL/GenBank/DDBJ databases">
        <authorList>
            <person name="Jaros S."/>
            <person name="Januszkiewicz K."/>
            <person name="Wedrychowicz H."/>
        </authorList>
    </citation>
    <scope>NUCLEOTIDE SEQUENCE [LARGE SCALE GENOMIC DNA]</scope>
    <source>
        <strain evidence="1 2">DSM 18231</strain>
    </source>
</reference>
<dbReference type="EMBL" id="FQXA01000004">
    <property type="protein sequence ID" value="SHH11630.1"/>
    <property type="molecule type" value="Genomic_DNA"/>
</dbReference>
<evidence type="ECO:0000313" key="2">
    <source>
        <dbReference type="Proteomes" id="UP000184000"/>
    </source>
</evidence>
<name>A0A1M5QCJ0_9GAMM</name>
<sequence>MEIKSLATVAMIENVIYDFCSTGTRIPDCGLQYGRVINSYPSRA</sequence>
<protein>
    <submittedName>
        <fullName evidence="1">Uncharacterized protein</fullName>
    </submittedName>
</protein>
<organism evidence="1 2">
    <name type="scientific">Stutzerimonas xanthomarina DSM 18231</name>
    <dbReference type="NCBI Taxonomy" id="1403346"/>
    <lineage>
        <taxon>Bacteria</taxon>
        <taxon>Pseudomonadati</taxon>
        <taxon>Pseudomonadota</taxon>
        <taxon>Gammaproteobacteria</taxon>
        <taxon>Pseudomonadales</taxon>
        <taxon>Pseudomonadaceae</taxon>
        <taxon>Stutzerimonas</taxon>
    </lineage>
</organism>
<accession>A0A1M5QCJ0</accession>
<evidence type="ECO:0000313" key="1">
    <source>
        <dbReference type="EMBL" id="SHH11630.1"/>
    </source>
</evidence>